<evidence type="ECO:0000256" key="4">
    <source>
        <dbReference type="SAM" id="MobiDB-lite"/>
    </source>
</evidence>
<feature type="repeat" description="ANK" evidence="3">
    <location>
        <begin position="82"/>
        <end position="114"/>
    </location>
</feature>
<dbReference type="InterPro" id="IPR002110">
    <property type="entry name" value="Ankyrin_rpt"/>
</dbReference>
<dbReference type="PROSITE" id="PS50088">
    <property type="entry name" value="ANK_REPEAT"/>
    <property type="match status" value="1"/>
</dbReference>
<feature type="compositionally biased region" description="Basic and acidic residues" evidence="4">
    <location>
        <begin position="19"/>
        <end position="32"/>
    </location>
</feature>
<name>A0AAE1B391_9GAST</name>
<dbReference type="InterPro" id="IPR036770">
    <property type="entry name" value="Ankyrin_rpt-contain_sf"/>
</dbReference>
<feature type="region of interest" description="Disordered" evidence="4">
    <location>
        <begin position="1"/>
        <end position="40"/>
    </location>
</feature>
<dbReference type="Pfam" id="PF12796">
    <property type="entry name" value="Ank_2"/>
    <property type="match status" value="1"/>
</dbReference>
<keyword evidence="6" id="KW-1185">Reference proteome</keyword>
<proteinExistence type="predicted"/>
<dbReference type="PANTHER" id="PTHR24198">
    <property type="entry name" value="ANKYRIN REPEAT AND PROTEIN KINASE DOMAIN-CONTAINING PROTEIN"/>
    <property type="match status" value="1"/>
</dbReference>
<dbReference type="PRINTS" id="PR01415">
    <property type="entry name" value="ANKYRIN"/>
</dbReference>
<evidence type="ECO:0000256" key="3">
    <source>
        <dbReference type="PROSITE-ProRule" id="PRU00023"/>
    </source>
</evidence>
<gene>
    <name evidence="5" type="ORF">RRG08_050257</name>
</gene>
<organism evidence="5 6">
    <name type="scientific">Elysia crispata</name>
    <name type="common">lettuce slug</name>
    <dbReference type="NCBI Taxonomy" id="231223"/>
    <lineage>
        <taxon>Eukaryota</taxon>
        <taxon>Metazoa</taxon>
        <taxon>Spiralia</taxon>
        <taxon>Lophotrochozoa</taxon>
        <taxon>Mollusca</taxon>
        <taxon>Gastropoda</taxon>
        <taxon>Heterobranchia</taxon>
        <taxon>Euthyneura</taxon>
        <taxon>Panpulmonata</taxon>
        <taxon>Sacoglossa</taxon>
        <taxon>Placobranchoidea</taxon>
        <taxon>Plakobranchidae</taxon>
        <taxon>Elysia</taxon>
    </lineage>
</organism>
<keyword evidence="1" id="KW-0677">Repeat</keyword>
<dbReference type="PROSITE" id="PS50297">
    <property type="entry name" value="ANK_REP_REGION"/>
    <property type="match status" value="1"/>
</dbReference>
<dbReference type="SUPFAM" id="SSF48403">
    <property type="entry name" value="Ankyrin repeat"/>
    <property type="match status" value="1"/>
</dbReference>
<dbReference type="Proteomes" id="UP001283361">
    <property type="component" value="Unassembled WGS sequence"/>
</dbReference>
<evidence type="ECO:0000313" key="6">
    <source>
        <dbReference type="Proteomes" id="UP001283361"/>
    </source>
</evidence>
<evidence type="ECO:0000256" key="1">
    <source>
        <dbReference type="ARBA" id="ARBA00022737"/>
    </source>
</evidence>
<evidence type="ECO:0000313" key="5">
    <source>
        <dbReference type="EMBL" id="KAK3798878.1"/>
    </source>
</evidence>
<dbReference type="SMART" id="SM00248">
    <property type="entry name" value="ANK"/>
    <property type="match status" value="4"/>
</dbReference>
<sequence>MHCISLHRGGSKGASNSPDKPKGLDMSETPRDRQRHPVTWKGWHGMTPLHRACLIGEYKIVQNYTKSAACTGKRRCECSHQFKETPLLYASKRGIPTVVHLLLQCGAKIELKDQNGRVALHHAAENGAVDVVRYFQDAFNLDLQTLDYSYQSALPLACVSGQVELFYFLINSGVSKSRGYGGVQWSGPKVSPLE</sequence>
<keyword evidence="2 3" id="KW-0040">ANK repeat</keyword>
<dbReference type="EMBL" id="JAWDGP010000619">
    <property type="protein sequence ID" value="KAK3798878.1"/>
    <property type="molecule type" value="Genomic_DNA"/>
</dbReference>
<dbReference type="AlphaFoldDB" id="A0AAE1B391"/>
<accession>A0AAE1B391</accession>
<evidence type="ECO:0000256" key="2">
    <source>
        <dbReference type="ARBA" id="ARBA00023043"/>
    </source>
</evidence>
<dbReference type="PANTHER" id="PTHR24198:SF165">
    <property type="entry name" value="ANKYRIN REPEAT-CONTAINING PROTEIN-RELATED"/>
    <property type="match status" value="1"/>
</dbReference>
<protein>
    <submittedName>
        <fullName evidence="5">Uncharacterized protein</fullName>
    </submittedName>
</protein>
<comment type="caution">
    <text evidence="5">The sequence shown here is derived from an EMBL/GenBank/DDBJ whole genome shotgun (WGS) entry which is preliminary data.</text>
</comment>
<dbReference type="Gene3D" id="1.25.40.20">
    <property type="entry name" value="Ankyrin repeat-containing domain"/>
    <property type="match status" value="1"/>
</dbReference>
<reference evidence="5" key="1">
    <citation type="journal article" date="2023" name="G3 (Bethesda)">
        <title>A reference genome for the long-term kleptoplast-retaining sea slug Elysia crispata morphotype clarki.</title>
        <authorList>
            <person name="Eastman K.E."/>
            <person name="Pendleton A.L."/>
            <person name="Shaikh M.A."/>
            <person name="Suttiyut T."/>
            <person name="Ogas R."/>
            <person name="Tomko P."/>
            <person name="Gavelis G."/>
            <person name="Widhalm J.R."/>
            <person name="Wisecaver J.H."/>
        </authorList>
    </citation>
    <scope>NUCLEOTIDE SEQUENCE</scope>
    <source>
        <strain evidence="5">ECLA1</strain>
    </source>
</reference>